<evidence type="ECO:0000256" key="4">
    <source>
        <dbReference type="ARBA" id="ARBA00023136"/>
    </source>
</evidence>
<dbReference type="AlphaFoldDB" id="A0A6P6XNQ6"/>
<dbReference type="GeneID" id="113789733"/>
<reference evidence="6" key="1">
    <citation type="submission" date="2025-08" db="UniProtKB">
        <authorList>
            <consortium name="RefSeq"/>
        </authorList>
    </citation>
    <scope>IDENTIFICATION</scope>
    <source>
        <strain evidence="6">Airmid</strain>
    </source>
</reference>
<protein>
    <submittedName>
        <fullName evidence="6">Mitochondrial import inner membrane translocase subunit Tim23-like</fullName>
    </submittedName>
</protein>
<dbReference type="InterPro" id="IPR045238">
    <property type="entry name" value="Tim23-like"/>
</dbReference>
<dbReference type="Pfam" id="PF02466">
    <property type="entry name" value="Tim17"/>
    <property type="match status" value="1"/>
</dbReference>
<dbReference type="GO" id="GO:0008320">
    <property type="term" value="F:protein transmembrane transporter activity"/>
    <property type="evidence" value="ECO:0007669"/>
    <property type="project" value="TreeGrafter"/>
</dbReference>
<keyword evidence="4" id="KW-0472">Membrane</keyword>
<dbReference type="InParanoid" id="A0A6P6XNQ6"/>
<dbReference type="Proteomes" id="UP000515146">
    <property type="component" value="Unplaced"/>
</dbReference>
<dbReference type="OMA" id="FRFIIRC"/>
<dbReference type="GO" id="GO:0030150">
    <property type="term" value="P:protein import into mitochondrial matrix"/>
    <property type="evidence" value="ECO:0007669"/>
    <property type="project" value="TreeGrafter"/>
</dbReference>
<organism evidence="5 6">
    <name type="scientific">Dermatophagoides pteronyssinus</name>
    <name type="common">European house dust mite</name>
    <dbReference type="NCBI Taxonomy" id="6956"/>
    <lineage>
        <taxon>Eukaryota</taxon>
        <taxon>Metazoa</taxon>
        <taxon>Ecdysozoa</taxon>
        <taxon>Arthropoda</taxon>
        <taxon>Chelicerata</taxon>
        <taxon>Arachnida</taxon>
        <taxon>Acari</taxon>
        <taxon>Acariformes</taxon>
        <taxon>Sarcoptiformes</taxon>
        <taxon>Astigmata</taxon>
        <taxon>Psoroptidia</taxon>
        <taxon>Analgoidea</taxon>
        <taxon>Pyroglyphidae</taxon>
        <taxon>Dermatophagoidinae</taxon>
        <taxon>Dermatophagoides</taxon>
    </lineage>
</organism>
<dbReference type="PANTHER" id="PTHR15371">
    <property type="entry name" value="TIM23"/>
    <property type="match status" value="1"/>
</dbReference>
<evidence type="ECO:0000256" key="2">
    <source>
        <dbReference type="ARBA" id="ARBA00022692"/>
    </source>
</evidence>
<dbReference type="KEGG" id="dpte:113789733"/>
<evidence type="ECO:0000313" key="6">
    <source>
        <dbReference type="RefSeq" id="XP_027195107.1"/>
    </source>
</evidence>
<proteinExistence type="predicted"/>
<dbReference type="PANTHER" id="PTHR15371:SF0">
    <property type="entry name" value="SD19278P"/>
    <property type="match status" value="1"/>
</dbReference>
<accession>A0A6P6XNQ6</accession>
<evidence type="ECO:0000256" key="3">
    <source>
        <dbReference type="ARBA" id="ARBA00022989"/>
    </source>
</evidence>
<keyword evidence="5" id="KW-1185">Reference proteome</keyword>
<keyword evidence="2" id="KW-0812">Transmembrane</keyword>
<evidence type="ECO:0000256" key="1">
    <source>
        <dbReference type="ARBA" id="ARBA00004141"/>
    </source>
</evidence>
<evidence type="ECO:0000313" key="5">
    <source>
        <dbReference type="Proteomes" id="UP000515146"/>
    </source>
</evidence>
<gene>
    <name evidence="6" type="primary">LOC113789733</name>
</gene>
<dbReference type="FunCoup" id="A0A6P6XNQ6">
    <property type="interactions" value="583"/>
</dbReference>
<keyword evidence="3" id="KW-1133">Transmembrane helix</keyword>
<comment type="subcellular location">
    <subcellularLocation>
        <location evidence="1">Membrane</location>
        <topology evidence="1">Multi-pass membrane protein</topology>
    </subcellularLocation>
</comment>
<dbReference type="GO" id="GO:0005744">
    <property type="term" value="C:TIM23 mitochondrial import inner membrane translocase complex"/>
    <property type="evidence" value="ECO:0007669"/>
    <property type="project" value="TreeGrafter"/>
</dbReference>
<name>A0A6P6XNQ6_DERPT</name>
<dbReference type="OrthoDB" id="159299at2759"/>
<sequence>MDSSIMDNPINSLNGLNLPSSNKSTFQSPFLQVDPTIFRSPDVISSEFIFPDGGTKPSRGRFEMAFSQIGGSIMTGAVIGGAIGTYKGLKEVAQMNESIAIKRSHMLNFITRNGASIANTFGSITLVYSAIGVGLSFVQDDNDDINTMIAATTTGTLYGAISRSKAMDNVQGSLLTRMRLKRAGFGLTFGALAGAALILLLNPDSKMISQLKHR</sequence>
<dbReference type="RefSeq" id="XP_027195107.1">
    <property type="nucleotide sequence ID" value="XM_027339306.1"/>
</dbReference>